<evidence type="ECO:0000256" key="2">
    <source>
        <dbReference type="ARBA" id="ARBA00022723"/>
    </source>
</evidence>
<dbReference type="GO" id="GO:0008893">
    <property type="term" value="F:guanosine-3',5'-bis(diphosphate) 3'-diphosphatase activity"/>
    <property type="evidence" value="ECO:0007669"/>
    <property type="project" value="TreeGrafter"/>
</dbReference>
<dbReference type="SUPFAM" id="SSF109604">
    <property type="entry name" value="HD-domain/PDEase-like"/>
    <property type="match status" value="1"/>
</dbReference>
<organism evidence="6">
    <name type="scientific">Satyrvirus sp</name>
    <dbReference type="NCBI Taxonomy" id="2487771"/>
    <lineage>
        <taxon>Viruses</taxon>
        <taxon>Varidnaviria</taxon>
        <taxon>Bamfordvirae</taxon>
        <taxon>Nucleocytoviricota</taxon>
        <taxon>Megaviricetes</taxon>
        <taxon>Imitervirales</taxon>
        <taxon>Mimiviridae</taxon>
        <taxon>Megamimivirinae</taxon>
    </lineage>
</organism>
<keyword evidence="3 6" id="KW-0378">Hydrolase</keyword>
<dbReference type="Gene3D" id="1.10.3210.10">
    <property type="entry name" value="Hypothetical protein af1432"/>
    <property type="match status" value="1"/>
</dbReference>
<comment type="cofactor">
    <cofactor evidence="1">
        <name>Mn(2+)</name>
        <dbReference type="ChEBI" id="CHEBI:29035"/>
    </cofactor>
</comment>
<sequence>MHTQIEHLMAAATFAANKHQFQRRKDIQGTPYINHPLNVANLIIKVGKVDDCNILVAAMLHDTVEDTNTSFSEIEKLFGPEIANIVKEVTDDKSLPTIARKKLQVENAPKKSYGAKMVKLADKLDNLTDLLTSIPQGWSDDRVIGYFAWSYKVIQGLRGTNEYLERELDNIFKKKFDPTDNLDMCLEKYYQLLEKK</sequence>
<reference evidence="6" key="1">
    <citation type="submission" date="2018-10" db="EMBL/GenBank/DDBJ databases">
        <title>Hidden diversity of soil giant viruses.</title>
        <authorList>
            <person name="Schulz F."/>
            <person name="Alteio L."/>
            <person name="Goudeau D."/>
            <person name="Ryan E.M."/>
            <person name="Malmstrom R.R."/>
            <person name="Blanchard J."/>
            <person name="Woyke T."/>
        </authorList>
    </citation>
    <scope>NUCLEOTIDE SEQUENCE</scope>
    <source>
        <strain evidence="6">SAV1</strain>
    </source>
</reference>
<name>A0A3G5AHM5_9VIRU</name>
<keyword evidence="4" id="KW-0464">Manganese</keyword>
<proteinExistence type="predicted"/>
<dbReference type="FunFam" id="1.10.3210.10:FF:000012">
    <property type="entry name" value="HD domain containing 3"/>
    <property type="match status" value="1"/>
</dbReference>
<dbReference type="PANTHER" id="PTHR46246:SF1">
    <property type="entry name" value="GUANOSINE-3',5'-BIS(DIPHOSPHATE) 3'-PYROPHOSPHOHYDROLASE MESH1"/>
    <property type="match status" value="1"/>
</dbReference>
<gene>
    <name evidence="6" type="ORF">Satyrvirus43_5</name>
</gene>
<dbReference type="Pfam" id="PF13328">
    <property type="entry name" value="HD_4"/>
    <property type="match status" value="1"/>
</dbReference>
<evidence type="ECO:0000256" key="1">
    <source>
        <dbReference type="ARBA" id="ARBA00001936"/>
    </source>
</evidence>
<feature type="domain" description="HD" evidence="5">
    <location>
        <begin position="32"/>
        <end position="127"/>
    </location>
</feature>
<keyword evidence="2" id="KW-0479">Metal-binding</keyword>
<evidence type="ECO:0000259" key="5">
    <source>
        <dbReference type="PROSITE" id="PS51831"/>
    </source>
</evidence>
<dbReference type="InterPro" id="IPR003607">
    <property type="entry name" value="HD/PDEase_dom"/>
</dbReference>
<evidence type="ECO:0000256" key="3">
    <source>
        <dbReference type="ARBA" id="ARBA00022801"/>
    </source>
</evidence>
<dbReference type="PROSITE" id="PS51831">
    <property type="entry name" value="HD"/>
    <property type="match status" value="1"/>
</dbReference>
<dbReference type="SMART" id="SM00471">
    <property type="entry name" value="HDc"/>
    <property type="match status" value="1"/>
</dbReference>
<dbReference type="EMBL" id="MK072479">
    <property type="protein sequence ID" value="AYV85801.1"/>
    <property type="molecule type" value="Genomic_DNA"/>
</dbReference>
<dbReference type="GO" id="GO:0046872">
    <property type="term" value="F:metal ion binding"/>
    <property type="evidence" value="ECO:0007669"/>
    <property type="project" value="UniProtKB-KW"/>
</dbReference>
<dbReference type="InterPro" id="IPR052194">
    <property type="entry name" value="MESH1"/>
</dbReference>
<dbReference type="InterPro" id="IPR006674">
    <property type="entry name" value="HD_domain"/>
</dbReference>
<dbReference type="CDD" id="cd00077">
    <property type="entry name" value="HDc"/>
    <property type="match status" value="1"/>
</dbReference>
<evidence type="ECO:0000256" key="4">
    <source>
        <dbReference type="ARBA" id="ARBA00023211"/>
    </source>
</evidence>
<protein>
    <submittedName>
        <fullName evidence="6">Putative guanosine-3',5'-bis(Diphosphate) 3'-pyrophosphohydrolase MESH1 isoform X1</fullName>
    </submittedName>
</protein>
<evidence type="ECO:0000313" key="6">
    <source>
        <dbReference type="EMBL" id="AYV85801.1"/>
    </source>
</evidence>
<accession>A0A3G5AHM5</accession>
<dbReference type="PANTHER" id="PTHR46246">
    <property type="entry name" value="GUANOSINE-3',5'-BIS(DIPHOSPHATE) 3'-PYROPHOSPHOHYDROLASE MESH1"/>
    <property type="match status" value="1"/>
</dbReference>